<dbReference type="PANTHER" id="PTHR43818">
    <property type="entry name" value="BCDNA.GH03377"/>
    <property type="match status" value="1"/>
</dbReference>
<feature type="non-terminal residue" evidence="2">
    <location>
        <position position="241"/>
    </location>
</feature>
<name>A0A382UZF4_9ZZZZ</name>
<dbReference type="AlphaFoldDB" id="A0A382UZF4"/>
<dbReference type="InterPro" id="IPR036291">
    <property type="entry name" value="NAD(P)-bd_dom_sf"/>
</dbReference>
<dbReference type="Gene3D" id="3.40.50.720">
    <property type="entry name" value="NAD(P)-binding Rossmann-like Domain"/>
    <property type="match status" value="1"/>
</dbReference>
<organism evidence="2">
    <name type="scientific">marine metagenome</name>
    <dbReference type="NCBI Taxonomy" id="408172"/>
    <lineage>
        <taxon>unclassified sequences</taxon>
        <taxon>metagenomes</taxon>
        <taxon>ecological metagenomes</taxon>
    </lineage>
</organism>
<dbReference type="EMBL" id="UINC01147982">
    <property type="protein sequence ID" value="SVD39619.1"/>
    <property type="molecule type" value="Genomic_DNA"/>
</dbReference>
<gene>
    <name evidence="2" type="ORF">METZ01_LOCUS392473</name>
</gene>
<dbReference type="GO" id="GO:0000166">
    <property type="term" value="F:nucleotide binding"/>
    <property type="evidence" value="ECO:0007669"/>
    <property type="project" value="InterPro"/>
</dbReference>
<protein>
    <recommendedName>
        <fullName evidence="1">Gfo/Idh/MocA-like oxidoreductase N-terminal domain-containing protein</fullName>
    </recommendedName>
</protein>
<proteinExistence type="predicted"/>
<evidence type="ECO:0000313" key="2">
    <source>
        <dbReference type="EMBL" id="SVD39619.1"/>
    </source>
</evidence>
<reference evidence="2" key="1">
    <citation type="submission" date="2018-05" db="EMBL/GenBank/DDBJ databases">
        <authorList>
            <person name="Lanie J.A."/>
            <person name="Ng W.-L."/>
            <person name="Kazmierczak K.M."/>
            <person name="Andrzejewski T.M."/>
            <person name="Davidsen T.M."/>
            <person name="Wayne K.J."/>
            <person name="Tettelin H."/>
            <person name="Glass J.I."/>
            <person name="Rusch D."/>
            <person name="Podicherti R."/>
            <person name="Tsui H.-C.T."/>
            <person name="Winkler M.E."/>
        </authorList>
    </citation>
    <scope>NUCLEOTIDE SEQUENCE</scope>
</reference>
<evidence type="ECO:0000259" key="1">
    <source>
        <dbReference type="Pfam" id="PF01408"/>
    </source>
</evidence>
<dbReference type="PANTHER" id="PTHR43818:SF10">
    <property type="entry name" value="NADH-DEPENDENT DEHYDROGENASE-RELATED"/>
    <property type="match status" value="1"/>
</dbReference>
<sequence>MKPKQVLKSQSSRRKFLKSSTLATAPFILPSHIWAAKTKPNDKLVMGFIGMGKQNGGLLRNFMGQGIQAVAVCDVDTNRRKNAQNIVNKHNKNSDCKAVIDFREITEDKEIDAVCIATPDHWHSVITISALNNKKDVYCEKPLTHNIHESIEVIKAVKKNGQVLQTGSMQRSSSEFRIACELVRNGVIGKVKNVDISVGDPGRPCDLKEEEMEPGLDWNLWCGPGPLRGYSSVLSPRGIHN</sequence>
<dbReference type="Pfam" id="PF01408">
    <property type="entry name" value="GFO_IDH_MocA"/>
    <property type="match status" value="1"/>
</dbReference>
<feature type="domain" description="Gfo/Idh/MocA-like oxidoreductase N-terminal" evidence="1">
    <location>
        <begin position="47"/>
        <end position="167"/>
    </location>
</feature>
<dbReference type="InterPro" id="IPR000683">
    <property type="entry name" value="Gfo/Idh/MocA-like_OxRdtase_N"/>
</dbReference>
<dbReference type="SUPFAM" id="SSF51735">
    <property type="entry name" value="NAD(P)-binding Rossmann-fold domains"/>
    <property type="match status" value="1"/>
</dbReference>
<dbReference type="InterPro" id="IPR050463">
    <property type="entry name" value="Gfo/Idh/MocA_oxidrdct_glycsds"/>
</dbReference>
<accession>A0A382UZF4</accession>